<evidence type="ECO:0000313" key="3">
    <source>
        <dbReference type="Proteomes" id="UP001140510"/>
    </source>
</evidence>
<comment type="caution">
    <text evidence="2">The sequence shown here is derived from an EMBL/GenBank/DDBJ whole genome shotgun (WGS) entry which is preliminary data.</text>
</comment>
<proteinExistence type="predicted"/>
<feature type="compositionally biased region" description="Polar residues" evidence="1">
    <location>
        <begin position="57"/>
        <end position="71"/>
    </location>
</feature>
<evidence type="ECO:0000313" key="2">
    <source>
        <dbReference type="EMBL" id="KAJ4404722.1"/>
    </source>
</evidence>
<protein>
    <submittedName>
        <fullName evidence="2">Uncharacterized protein</fullName>
    </submittedName>
</protein>
<gene>
    <name evidence="2" type="ORF">N0V91_005670</name>
</gene>
<name>A0A9W8ZCD2_9PLEO</name>
<reference evidence="2" key="1">
    <citation type="submission" date="2022-10" db="EMBL/GenBank/DDBJ databases">
        <title>Tapping the CABI collections for fungal endophytes: first genome assemblies for Collariella, Neodidymelliopsis, Ascochyta clinopodiicola, Didymella pomorum, Didymosphaeria variabile, Neocosmospora piperis and Neocucurbitaria cava.</title>
        <authorList>
            <person name="Hill R."/>
        </authorList>
    </citation>
    <scope>NUCLEOTIDE SEQUENCE</scope>
    <source>
        <strain evidence="2">IMI 355091</strain>
    </source>
</reference>
<accession>A0A9W8ZCD2</accession>
<organism evidence="2 3">
    <name type="scientific">Didymella pomorum</name>
    <dbReference type="NCBI Taxonomy" id="749634"/>
    <lineage>
        <taxon>Eukaryota</taxon>
        <taxon>Fungi</taxon>
        <taxon>Dikarya</taxon>
        <taxon>Ascomycota</taxon>
        <taxon>Pezizomycotina</taxon>
        <taxon>Dothideomycetes</taxon>
        <taxon>Pleosporomycetidae</taxon>
        <taxon>Pleosporales</taxon>
        <taxon>Pleosporineae</taxon>
        <taxon>Didymellaceae</taxon>
        <taxon>Didymella</taxon>
    </lineage>
</organism>
<evidence type="ECO:0000256" key="1">
    <source>
        <dbReference type="SAM" id="MobiDB-lite"/>
    </source>
</evidence>
<dbReference type="AlphaFoldDB" id="A0A9W8ZCD2"/>
<sequence length="201" mass="22661">MAMVEQWLADCDGTEQVQAVFQEEAVPQTSGKKASGLQIEAADENQVWSAYHTADTSRLNEQPDKTSTWRGTTIKEPAKTGKLRSRSLSSSSVLVNLSFMTANFVFDPDIPRSHPPVSRTRDQDTQTDTVTYWDAIITIQQYNPFSPKDVQRPQAEVKVPGAHKEAFRYAAVDGGNTTYEGREMAYKEKCRYRTARYAEVR</sequence>
<dbReference type="Proteomes" id="UP001140510">
    <property type="component" value="Unassembled WGS sequence"/>
</dbReference>
<keyword evidence="3" id="KW-1185">Reference proteome</keyword>
<dbReference type="EMBL" id="JAPEVA010000040">
    <property type="protein sequence ID" value="KAJ4404722.1"/>
    <property type="molecule type" value="Genomic_DNA"/>
</dbReference>
<feature type="region of interest" description="Disordered" evidence="1">
    <location>
        <begin position="57"/>
        <end position="82"/>
    </location>
</feature>